<name>A0AAV2HFI6_LYMST</name>
<feature type="compositionally biased region" description="Basic and acidic residues" evidence="5">
    <location>
        <begin position="565"/>
        <end position="580"/>
    </location>
</feature>
<feature type="compositionally biased region" description="Basic and acidic residues" evidence="5">
    <location>
        <begin position="96"/>
        <end position="108"/>
    </location>
</feature>
<evidence type="ECO:0000313" key="7">
    <source>
        <dbReference type="EMBL" id="CAL1532143.1"/>
    </source>
</evidence>
<dbReference type="GO" id="GO:0042330">
    <property type="term" value="P:taxis"/>
    <property type="evidence" value="ECO:0007669"/>
    <property type="project" value="TreeGrafter"/>
</dbReference>
<keyword evidence="4 6" id="KW-0472">Membrane</keyword>
<feature type="non-terminal residue" evidence="7">
    <location>
        <position position="1"/>
    </location>
</feature>
<dbReference type="Pfam" id="PF15795">
    <property type="entry name" value="Spec3"/>
    <property type="match status" value="1"/>
</dbReference>
<evidence type="ECO:0008006" key="9">
    <source>
        <dbReference type="Google" id="ProtNLM"/>
    </source>
</evidence>
<feature type="region of interest" description="Disordered" evidence="5">
    <location>
        <begin position="167"/>
        <end position="317"/>
    </location>
</feature>
<dbReference type="GO" id="GO:0050954">
    <property type="term" value="P:sensory perception of mechanical stimulus"/>
    <property type="evidence" value="ECO:0007669"/>
    <property type="project" value="TreeGrafter"/>
</dbReference>
<feature type="compositionally biased region" description="Polar residues" evidence="5">
    <location>
        <begin position="342"/>
        <end position="354"/>
    </location>
</feature>
<dbReference type="Proteomes" id="UP001497497">
    <property type="component" value="Unassembled WGS sequence"/>
</dbReference>
<dbReference type="PANTHER" id="PTHR21676">
    <property type="entry name" value="PROTEIN STUM"/>
    <property type="match status" value="1"/>
</dbReference>
<feature type="compositionally biased region" description="Basic and acidic residues" evidence="5">
    <location>
        <begin position="1009"/>
        <end position="1023"/>
    </location>
</feature>
<feature type="region of interest" description="Disordered" evidence="5">
    <location>
        <begin position="337"/>
        <end position="449"/>
    </location>
</feature>
<feature type="non-terminal residue" evidence="7">
    <location>
        <position position="1145"/>
    </location>
</feature>
<dbReference type="GO" id="GO:0016020">
    <property type="term" value="C:membrane"/>
    <property type="evidence" value="ECO:0007669"/>
    <property type="project" value="UniProtKB-SubCell"/>
</dbReference>
<feature type="compositionally biased region" description="Basic and acidic residues" evidence="5">
    <location>
        <begin position="694"/>
        <end position="707"/>
    </location>
</feature>
<feature type="region of interest" description="Disordered" evidence="5">
    <location>
        <begin position="938"/>
        <end position="1023"/>
    </location>
</feature>
<feature type="compositionally biased region" description="Polar residues" evidence="5">
    <location>
        <begin position="750"/>
        <end position="763"/>
    </location>
</feature>
<proteinExistence type="predicted"/>
<feature type="compositionally biased region" description="Polar residues" evidence="5">
    <location>
        <begin position="980"/>
        <end position="995"/>
    </location>
</feature>
<feature type="compositionally biased region" description="Polar residues" evidence="5">
    <location>
        <begin position="956"/>
        <end position="969"/>
    </location>
</feature>
<feature type="transmembrane region" description="Helical" evidence="6">
    <location>
        <begin position="1105"/>
        <end position="1132"/>
    </location>
</feature>
<gene>
    <name evidence="7" type="ORF">GSLYS_00006222001</name>
</gene>
<feature type="region of interest" description="Disordered" evidence="5">
    <location>
        <begin position="1"/>
        <end position="130"/>
    </location>
</feature>
<organism evidence="7 8">
    <name type="scientific">Lymnaea stagnalis</name>
    <name type="common">Great pond snail</name>
    <name type="synonym">Helix stagnalis</name>
    <dbReference type="NCBI Taxonomy" id="6523"/>
    <lineage>
        <taxon>Eukaryota</taxon>
        <taxon>Metazoa</taxon>
        <taxon>Spiralia</taxon>
        <taxon>Lophotrochozoa</taxon>
        <taxon>Mollusca</taxon>
        <taxon>Gastropoda</taxon>
        <taxon>Heterobranchia</taxon>
        <taxon>Euthyneura</taxon>
        <taxon>Panpulmonata</taxon>
        <taxon>Hygrophila</taxon>
        <taxon>Lymnaeoidea</taxon>
        <taxon>Lymnaeidae</taxon>
        <taxon>Lymnaea</taxon>
    </lineage>
</organism>
<feature type="compositionally biased region" description="Polar residues" evidence="5">
    <location>
        <begin position="218"/>
        <end position="243"/>
    </location>
</feature>
<protein>
    <recommendedName>
        <fullName evidence="9">Protein SPEC3</fullName>
    </recommendedName>
</protein>
<dbReference type="PANTHER" id="PTHR21676:SF6">
    <property type="entry name" value="PROTEIN STUM"/>
    <property type="match status" value="1"/>
</dbReference>
<dbReference type="EMBL" id="CAXITT010000107">
    <property type="protein sequence ID" value="CAL1532143.1"/>
    <property type="molecule type" value="Genomic_DNA"/>
</dbReference>
<feature type="compositionally biased region" description="Polar residues" evidence="5">
    <location>
        <begin position="285"/>
        <end position="310"/>
    </location>
</feature>
<feature type="compositionally biased region" description="Basic residues" evidence="5">
    <location>
        <begin position="637"/>
        <end position="650"/>
    </location>
</feature>
<evidence type="ECO:0000256" key="4">
    <source>
        <dbReference type="ARBA" id="ARBA00023136"/>
    </source>
</evidence>
<evidence type="ECO:0000256" key="5">
    <source>
        <dbReference type="SAM" id="MobiDB-lite"/>
    </source>
</evidence>
<keyword evidence="2 6" id="KW-0812">Transmembrane</keyword>
<dbReference type="AlphaFoldDB" id="A0AAV2HFI6"/>
<feature type="compositionally biased region" description="Basic and acidic residues" evidence="5">
    <location>
        <begin position="765"/>
        <end position="776"/>
    </location>
</feature>
<feature type="compositionally biased region" description="Low complexity" evidence="5">
    <location>
        <begin position="487"/>
        <end position="501"/>
    </location>
</feature>
<feature type="compositionally biased region" description="Low complexity" evidence="5">
    <location>
        <begin position="886"/>
        <end position="899"/>
    </location>
</feature>
<feature type="compositionally biased region" description="Polar residues" evidence="5">
    <location>
        <begin position="378"/>
        <end position="391"/>
    </location>
</feature>
<comment type="caution">
    <text evidence="7">The sequence shown here is derived from an EMBL/GenBank/DDBJ whole genome shotgun (WGS) entry which is preliminary data.</text>
</comment>
<feature type="compositionally biased region" description="Basic and acidic residues" evidence="5">
    <location>
        <begin position="714"/>
        <end position="723"/>
    </location>
</feature>
<evidence type="ECO:0000256" key="3">
    <source>
        <dbReference type="ARBA" id="ARBA00022989"/>
    </source>
</evidence>
<dbReference type="GO" id="GO:0071683">
    <property type="term" value="C:sensory dendrite"/>
    <property type="evidence" value="ECO:0007669"/>
    <property type="project" value="TreeGrafter"/>
</dbReference>
<dbReference type="InterPro" id="IPR026673">
    <property type="entry name" value="SPEC3/Stum"/>
</dbReference>
<comment type="subcellular location">
    <subcellularLocation>
        <location evidence="1">Membrane</location>
        <topology evidence="1">Multi-pass membrane protein</topology>
    </subcellularLocation>
</comment>
<keyword evidence="3 6" id="KW-1133">Transmembrane helix</keyword>
<feature type="compositionally biased region" description="Basic and acidic residues" evidence="5">
    <location>
        <begin position="824"/>
        <end position="842"/>
    </location>
</feature>
<feature type="compositionally biased region" description="Acidic residues" evidence="5">
    <location>
        <begin position="554"/>
        <end position="563"/>
    </location>
</feature>
<feature type="region of interest" description="Disordered" evidence="5">
    <location>
        <begin position="614"/>
        <end position="907"/>
    </location>
</feature>
<feature type="compositionally biased region" description="Polar residues" evidence="5">
    <location>
        <begin position="109"/>
        <end position="121"/>
    </location>
</feature>
<evidence type="ECO:0000313" key="8">
    <source>
        <dbReference type="Proteomes" id="UP001497497"/>
    </source>
</evidence>
<evidence type="ECO:0000256" key="2">
    <source>
        <dbReference type="ARBA" id="ARBA00022692"/>
    </source>
</evidence>
<feature type="region of interest" description="Disordered" evidence="5">
    <location>
        <begin position="487"/>
        <end position="601"/>
    </location>
</feature>
<reference evidence="7 8" key="1">
    <citation type="submission" date="2024-04" db="EMBL/GenBank/DDBJ databases">
        <authorList>
            <consortium name="Genoscope - CEA"/>
            <person name="William W."/>
        </authorList>
    </citation>
    <scope>NUCLEOTIDE SEQUENCE [LARGE SCALE GENOMIC DNA]</scope>
</reference>
<feature type="compositionally biased region" description="Basic and acidic residues" evidence="5">
    <location>
        <begin position="187"/>
        <end position="196"/>
    </location>
</feature>
<feature type="compositionally biased region" description="Polar residues" evidence="5">
    <location>
        <begin position="581"/>
        <end position="594"/>
    </location>
</feature>
<evidence type="ECO:0000256" key="6">
    <source>
        <dbReference type="SAM" id="Phobius"/>
    </source>
</evidence>
<evidence type="ECO:0000256" key="1">
    <source>
        <dbReference type="ARBA" id="ARBA00004141"/>
    </source>
</evidence>
<feature type="compositionally biased region" description="Basic and acidic residues" evidence="5">
    <location>
        <begin position="427"/>
        <end position="449"/>
    </location>
</feature>
<feature type="transmembrane region" description="Helical" evidence="6">
    <location>
        <begin position="1065"/>
        <end position="1093"/>
    </location>
</feature>
<keyword evidence="8" id="KW-1185">Reference proteome</keyword>
<dbReference type="GO" id="GO:0019230">
    <property type="term" value="P:proprioception"/>
    <property type="evidence" value="ECO:0007669"/>
    <property type="project" value="TreeGrafter"/>
</dbReference>
<accession>A0AAV2HFI6</accession>
<sequence length="1145" mass="121811">PGAPSHRETPSPGASSHRETPSPGASSHRETPSPGAPFHRDTPSPEAPMIADYGDVMMNEQSSTDTAHENIDSTRASGLPGHHDDVVIQPTTHMWSGHDRRDAEHTFDNSDSLENNCPDNSEQTREVRDKDNIEVKSVHGSTGTVGRIEGSDDEYASMGTAEIRFGGNYERIPHGDDAEMPGANEDDVARVDRSDEQTGNGKKTTGHSEIYVRDATPEVSQTSVASTNRIPSSSRPSSGNYYNQRVKRLSTPSSSPIPVTGAGGHPEVETDNGQSSRTSDDVALTQRSETDGINATPQAADTTQSSQITTGHVADGREKRFIDLDDSVEGSYFALFKKPESSDGQEAVRNSTILANEDQVAALASGETAHQRSEESDTSGGSDRPQVTGTSAMEEGDALIAKTTTPPPEVDPTAGDSDLDTVSNIDRNTDSDESIDRKPDDEKSVIENVDIDRRVDGVVDHDVDGNKRPGAREIDVDGNGVVVVVTGKASSLEGNNSSNENGDIETVDDRNIPGGNPPTGSDITGEDKMAEPAVDDNSDTPVLEGEGGLRDQEGDGGDTEGNNENENRKARPEHSSEKTHSGSTGSPIRANSTHAPFEEMTAIERLKYGPYAESLKNLNRPAPPPRNSNHGASSKANGKKAKNQKLVKRGQGHEEPGSGSARHVSKTKPDEKTGAGGNQRKVKGQTAQSAPGKAESDKQNKQKEKISFFKKTVHVREIPKHSDTTGAKTNDEISADAGEALLNEDATMTAAENTKLISPTSLDATELHQNSDRLAETHTPNGEIRKGDGQGDVTVPNGAPVMGPELPDGPPSERGNQDAGKTPNKKEADATKNGQSEKKGSSFRDLFGGKSKARVSSPKTNEKQAAKYSPLTAPRGTHSVNGILITTTTAEDAQQQQQTPAGNAPVSLTVVDETASSAHSKAGRVVLANMRLKMREKTLSSSINSNSSLPVHGRSRSPSPETSFGSTGSKPAKVAHKTHSMSSLQVPGPTPNTTPREAAQEEDNFSLSSRRDSARHSFDSSARRSMEYRLQHTTAAMQAEADEKPKSVLTNDETFIKNAIPYLPLGLAICCLILNVIIPGSGTALSGLSILCCGQARVSNKNDQILTTLCANCMVGVAQLFTVTFFLVGWFWSIGWGIQMVSLSG</sequence>